<accession>A0A2Z3GZZ0</accession>
<name>A0A2Z3GZZ0_9BACT</name>
<protein>
    <submittedName>
        <fullName evidence="1">Uncharacterized protein</fullName>
    </submittedName>
</protein>
<reference evidence="2" key="1">
    <citation type="submission" date="2018-04" db="EMBL/GenBank/DDBJ databases">
        <title>Complete genome of Antarctic heterotrophic bacterium Hymenobacter nivis.</title>
        <authorList>
            <person name="Terashima M."/>
        </authorList>
    </citation>
    <scope>NUCLEOTIDE SEQUENCE [LARGE SCALE GENOMIC DNA]</scope>
    <source>
        <strain evidence="2">NBRC 111535</strain>
    </source>
</reference>
<proteinExistence type="predicted"/>
<dbReference type="AlphaFoldDB" id="A0A2Z3GZZ0"/>
<keyword evidence="2" id="KW-1185">Reference proteome</keyword>
<dbReference type="OrthoDB" id="672279at2"/>
<evidence type="ECO:0000313" key="1">
    <source>
        <dbReference type="EMBL" id="AWM34350.1"/>
    </source>
</evidence>
<dbReference type="KEGG" id="hnv:DDQ68_17090"/>
<dbReference type="EMBL" id="CP029145">
    <property type="protein sequence ID" value="AWM34350.1"/>
    <property type="molecule type" value="Genomic_DNA"/>
</dbReference>
<organism evidence="1 2">
    <name type="scientific">Hymenobacter nivis</name>
    <dbReference type="NCBI Taxonomy" id="1850093"/>
    <lineage>
        <taxon>Bacteria</taxon>
        <taxon>Pseudomonadati</taxon>
        <taxon>Bacteroidota</taxon>
        <taxon>Cytophagia</taxon>
        <taxon>Cytophagales</taxon>
        <taxon>Hymenobacteraceae</taxon>
        <taxon>Hymenobacter</taxon>
    </lineage>
</organism>
<dbReference type="PROSITE" id="PS51257">
    <property type="entry name" value="PROKAR_LIPOPROTEIN"/>
    <property type="match status" value="1"/>
</dbReference>
<evidence type="ECO:0000313" key="2">
    <source>
        <dbReference type="Proteomes" id="UP000245999"/>
    </source>
</evidence>
<sequence length="184" mass="19518">MLKIAKLLLLLPALLGVLLMAGGCNKVLSLLRFNVNDTQSFTVPAAYPYGTVPVTLPAVTVNSTSTTTYANNNTKAQYVQEVKLEQLTLTATSPAGQTFDIVKSVKLYISTDAAGTNKVLLASLDNVPKGATSIQLNPAPDTKLDAYLRNSSYALTSEVLLSTRPAQDVVVRVDSKFSVAASLP</sequence>
<dbReference type="Proteomes" id="UP000245999">
    <property type="component" value="Chromosome"/>
</dbReference>
<dbReference type="RefSeq" id="WP_109657389.1">
    <property type="nucleotide sequence ID" value="NZ_CP029145.1"/>
</dbReference>
<gene>
    <name evidence="1" type="ORF">DDQ68_17090</name>
</gene>